<keyword evidence="3" id="KW-0645">Protease</keyword>
<organism evidence="3 4">
    <name type="scientific">Xanthocytophaga flava</name>
    <dbReference type="NCBI Taxonomy" id="3048013"/>
    <lineage>
        <taxon>Bacteria</taxon>
        <taxon>Pseudomonadati</taxon>
        <taxon>Bacteroidota</taxon>
        <taxon>Cytophagia</taxon>
        <taxon>Cytophagales</taxon>
        <taxon>Rhodocytophagaceae</taxon>
        <taxon>Xanthocytophaga</taxon>
    </lineage>
</organism>
<dbReference type="EC" id="3.4.16.4" evidence="3"/>
<dbReference type="SUPFAM" id="SSF56601">
    <property type="entry name" value="beta-lactamase/transpeptidase-like"/>
    <property type="match status" value="1"/>
</dbReference>
<evidence type="ECO:0000256" key="1">
    <source>
        <dbReference type="ARBA" id="ARBA00006096"/>
    </source>
</evidence>
<dbReference type="InterPro" id="IPR012338">
    <property type="entry name" value="Beta-lactam/transpept-like"/>
</dbReference>
<dbReference type="PROSITE" id="PS51257">
    <property type="entry name" value="PROKAR_LIPOPROTEIN"/>
    <property type="match status" value="1"/>
</dbReference>
<dbReference type="PRINTS" id="PR00922">
    <property type="entry name" value="DADACBPTASE3"/>
</dbReference>
<dbReference type="RefSeq" id="WP_313979759.1">
    <property type="nucleotide sequence ID" value="NZ_JASJOS010000005.1"/>
</dbReference>
<dbReference type="EMBL" id="JASJOS010000005">
    <property type="protein sequence ID" value="MDJ1481674.1"/>
    <property type="molecule type" value="Genomic_DNA"/>
</dbReference>
<comment type="caution">
    <text evidence="3">The sequence shown here is derived from an EMBL/GenBank/DDBJ whole genome shotgun (WGS) entry which is preliminary data.</text>
</comment>
<keyword evidence="2 3" id="KW-0378">Hydrolase</keyword>
<name>A0AAE3QRU5_9BACT</name>
<dbReference type="Proteomes" id="UP001241110">
    <property type="component" value="Unassembled WGS sequence"/>
</dbReference>
<keyword evidence="3" id="KW-0121">Carboxypeptidase</keyword>
<accession>A0AAE3QRU5</accession>
<dbReference type="GO" id="GO:0009002">
    <property type="term" value="F:serine-type D-Ala-D-Ala carboxypeptidase activity"/>
    <property type="evidence" value="ECO:0007669"/>
    <property type="project" value="UniProtKB-EC"/>
</dbReference>
<dbReference type="InterPro" id="IPR000667">
    <property type="entry name" value="Peptidase_S13"/>
</dbReference>
<dbReference type="PANTHER" id="PTHR30023:SF0">
    <property type="entry name" value="PENICILLIN-SENSITIVE CARBOXYPEPTIDASE A"/>
    <property type="match status" value="1"/>
</dbReference>
<dbReference type="AlphaFoldDB" id="A0AAE3QRU5"/>
<dbReference type="Gene3D" id="3.40.710.10">
    <property type="entry name" value="DD-peptidase/beta-lactamase superfamily"/>
    <property type="match status" value="2"/>
</dbReference>
<dbReference type="PANTHER" id="PTHR30023">
    <property type="entry name" value="D-ALANYL-D-ALANINE CARBOXYPEPTIDASE"/>
    <property type="match status" value="1"/>
</dbReference>
<protein>
    <submittedName>
        <fullName evidence="3">D-alanyl-D-alanine carboxypeptidase</fullName>
        <ecNumber evidence="3">3.4.16.4</ecNumber>
    </submittedName>
</protein>
<gene>
    <name evidence="3" type="ORF">QNI16_14330</name>
</gene>
<evidence type="ECO:0000313" key="4">
    <source>
        <dbReference type="Proteomes" id="UP001241110"/>
    </source>
</evidence>
<reference evidence="3" key="1">
    <citation type="submission" date="2023-05" db="EMBL/GenBank/DDBJ databases">
        <authorList>
            <person name="Zhang X."/>
        </authorList>
    </citation>
    <scope>NUCLEOTIDE SEQUENCE</scope>
    <source>
        <strain evidence="3">YF14B1</strain>
    </source>
</reference>
<evidence type="ECO:0000256" key="2">
    <source>
        <dbReference type="ARBA" id="ARBA00022801"/>
    </source>
</evidence>
<dbReference type="GO" id="GO:0000270">
    <property type="term" value="P:peptidoglycan metabolic process"/>
    <property type="evidence" value="ECO:0007669"/>
    <property type="project" value="TreeGrafter"/>
</dbReference>
<evidence type="ECO:0000313" key="3">
    <source>
        <dbReference type="EMBL" id="MDJ1481674.1"/>
    </source>
</evidence>
<comment type="similarity">
    <text evidence="1">Belongs to the peptidase S13 family.</text>
</comment>
<dbReference type="GO" id="GO:0006508">
    <property type="term" value="P:proteolysis"/>
    <property type="evidence" value="ECO:0007669"/>
    <property type="project" value="InterPro"/>
</dbReference>
<proteinExistence type="inferred from homology"/>
<dbReference type="Pfam" id="PF02113">
    <property type="entry name" value="Peptidase_S13"/>
    <property type="match status" value="1"/>
</dbReference>
<sequence>MKNRISDFPTVYLLVCIIILSAGCRSQQIGRTFRQSDVFNKHFTGFMLYNPEKQKVVYEQNSDKYFTPASNTKLFTFYTSLKILGDSIPGLKYGVSHDSLFFWGTGDPSLLHPDLITLPGRTKQSRVYEFLRSRSEKLFYVTTPVKVTGFGPGWGWDDYNDYYSAERAPLPIYGNIVRLKATSVSAWSAQPAFFKSYFVEKSLLQRLLPPSSYVFQRDPVSNLFTFDPSLFQKEIVHDMPFRYSEQLLTEILSDTLHKAVNLINRKPVKAGQTLYSVRADSLYKKLMQESDNFIAEQLLLICASQFSDTLSSDSIIAYSTHKLLNDLPDAPVWVDGSGLSRYNLFTPRSIVRLLQKIQATIPQDRLFSILPAGGQSGTIKNFYKGDTPYVFAKTGSLGNVHCLSGYIVTKKRKVLLFSFMHNNYTGSSIPIKEEMEKVLKLARDKY</sequence>